<dbReference type="CDD" id="cd00067">
    <property type="entry name" value="GAL4"/>
    <property type="match status" value="1"/>
</dbReference>
<gene>
    <name evidence="5" type="ORF">RSOLAG1IB_02105</name>
</gene>
<dbReference type="SMART" id="SM00066">
    <property type="entry name" value="GAL4"/>
    <property type="match status" value="1"/>
</dbReference>
<dbReference type="STRING" id="1108050.A0A0B7FH97"/>
<dbReference type="OrthoDB" id="3231279at2759"/>
<dbReference type="GO" id="GO:0008270">
    <property type="term" value="F:zinc ion binding"/>
    <property type="evidence" value="ECO:0007669"/>
    <property type="project" value="InterPro"/>
</dbReference>
<evidence type="ECO:0000313" key="5">
    <source>
        <dbReference type="EMBL" id="CEL57366.1"/>
    </source>
</evidence>
<feature type="domain" description="Zn(2)-C6 fungal-type" evidence="4">
    <location>
        <begin position="15"/>
        <end position="43"/>
    </location>
</feature>
<dbReference type="Proteomes" id="UP000059188">
    <property type="component" value="Unassembled WGS sequence"/>
</dbReference>
<dbReference type="InterPro" id="IPR036864">
    <property type="entry name" value="Zn2-C6_fun-type_DNA-bd_sf"/>
</dbReference>
<protein>
    <recommendedName>
        <fullName evidence="4">Zn(2)-C6 fungal-type domain-containing protein</fullName>
    </recommendedName>
</protein>
<reference evidence="5 6" key="1">
    <citation type="submission" date="2014-11" db="EMBL/GenBank/DDBJ databases">
        <authorList>
            <person name="Wibberg Daniel"/>
        </authorList>
    </citation>
    <scope>NUCLEOTIDE SEQUENCE [LARGE SCALE GENOMIC DNA]</scope>
    <source>
        <strain evidence="5">Rhizoctonia solani AG1-IB 7/3/14</strain>
    </source>
</reference>
<comment type="subcellular location">
    <subcellularLocation>
        <location evidence="1">Nucleus</location>
    </subcellularLocation>
</comment>
<evidence type="ECO:0000256" key="2">
    <source>
        <dbReference type="ARBA" id="ARBA00023242"/>
    </source>
</evidence>
<dbReference type="Gene3D" id="4.10.240.10">
    <property type="entry name" value="Zn(2)-C6 fungal-type DNA-binding domain"/>
    <property type="match status" value="1"/>
</dbReference>
<proteinExistence type="predicted"/>
<accession>A0A0B7FH97</accession>
<dbReference type="AlphaFoldDB" id="A0A0B7FH97"/>
<dbReference type="Pfam" id="PF11951">
    <property type="entry name" value="Fungal_trans_2"/>
    <property type="match status" value="1"/>
</dbReference>
<dbReference type="PANTHER" id="PTHR37534">
    <property type="entry name" value="TRANSCRIPTIONAL ACTIVATOR PROTEIN UGA3"/>
    <property type="match status" value="1"/>
</dbReference>
<dbReference type="PANTHER" id="PTHR37534:SF46">
    <property type="entry name" value="ZN(II)2CYS6 TRANSCRIPTION FACTOR (EUROFUNG)"/>
    <property type="match status" value="1"/>
</dbReference>
<sequence length="578" mass="65346">MFTQIKVTPGPTSVRCLTCKHRHKKCDQGRPACDRCSKGGYECLGYERNNSNAYGHSYDGHLPSDHPNSSTSGSGYRLPGSSVPSLSPQSEYDTRSDESLTIRTTDSNLKAGALIQPGTAHARQGLSDVFGFSDRDAVVYETFPPTRPKVAPALHSAGSQPPVLPTSPLLFNISSRMLKGVPIAPEVRGVVEYVISHFDRLFRIMYFTPREEEIESFHNFWARRISTCGFSRQIMLIDAKIYSSMMEGNQLMHTYGFSRWIDGFENAVRKRLEEPLTGYEFQDRINDVLEMLIAKSRYLPTATTYSLFCRFVPSFLQIVYSDPALCPPQHDPTLVSMAHILACPRYAPACYMMMDVMGSMVYGLPQLVDYNTHIELFHPEPHPVERFGCFPGEFVVLLAKINACRDQTSTEDWQSIEQQLVSWESRPQCVPKGLESWKLVAWLALQEAWRHTLLIYLYLAVCGTSTDDPRIRTSSKQVFQLMGVIRRQDPPVANVHALCQYLIAGICSRTEKQRRLVRERLGCTVETRMWLLRAPEVVSVLDHLWLGAGMAGQPVTWGDYAHSRRIMLPLSDQADTID</sequence>
<keyword evidence="6" id="KW-1185">Reference proteome</keyword>
<dbReference type="EMBL" id="LN679102">
    <property type="protein sequence ID" value="CEL57366.1"/>
    <property type="molecule type" value="Genomic_DNA"/>
</dbReference>
<keyword evidence="2" id="KW-0539">Nucleus</keyword>
<dbReference type="GO" id="GO:0005634">
    <property type="term" value="C:nucleus"/>
    <property type="evidence" value="ECO:0007669"/>
    <property type="project" value="UniProtKB-SubCell"/>
</dbReference>
<evidence type="ECO:0000256" key="1">
    <source>
        <dbReference type="ARBA" id="ARBA00004123"/>
    </source>
</evidence>
<feature type="region of interest" description="Disordered" evidence="3">
    <location>
        <begin position="57"/>
        <end position="103"/>
    </location>
</feature>
<evidence type="ECO:0000259" key="4">
    <source>
        <dbReference type="PROSITE" id="PS50048"/>
    </source>
</evidence>
<dbReference type="InterPro" id="IPR021858">
    <property type="entry name" value="Fun_TF"/>
</dbReference>
<organism evidence="5 6">
    <name type="scientific">Thanatephorus cucumeris (strain AG1-IB / isolate 7/3/14)</name>
    <name type="common">Lettuce bottom rot fungus</name>
    <name type="synonym">Rhizoctonia solani</name>
    <dbReference type="NCBI Taxonomy" id="1108050"/>
    <lineage>
        <taxon>Eukaryota</taxon>
        <taxon>Fungi</taxon>
        <taxon>Dikarya</taxon>
        <taxon>Basidiomycota</taxon>
        <taxon>Agaricomycotina</taxon>
        <taxon>Agaricomycetes</taxon>
        <taxon>Cantharellales</taxon>
        <taxon>Ceratobasidiaceae</taxon>
        <taxon>Rhizoctonia</taxon>
        <taxon>Rhizoctonia solani AG-1</taxon>
    </lineage>
</organism>
<evidence type="ECO:0000313" key="6">
    <source>
        <dbReference type="Proteomes" id="UP000059188"/>
    </source>
</evidence>
<dbReference type="InterPro" id="IPR001138">
    <property type="entry name" value="Zn2Cys6_DnaBD"/>
</dbReference>
<feature type="compositionally biased region" description="Polar residues" evidence="3">
    <location>
        <begin position="82"/>
        <end position="91"/>
    </location>
</feature>
<dbReference type="SUPFAM" id="SSF57701">
    <property type="entry name" value="Zn2/Cys6 DNA-binding domain"/>
    <property type="match status" value="1"/>
</dbReference>
<dbReference type="GO" id="GO:0000981">
    <property type="term" value="F:DNA-binding transcription factor activity, RNA polymerase II-specific"/>
    <property type="evidence" value="ECO:0007669"/>
    <property type="project" value="InterPro"/>
</dbReference>
<name>A0A0B7FH97_THACB</name>
<dbReference type="Pfam" id="PF00172">
    <property type="entry name" value="Zn_clus"/>
    <property type="match status" value="1"/>
</dbReference>
<evidence type="ECO:0000256" key="3">
    <source>
        <dbReference type="SAM" id="MobiDB-lite"/>
    </source>
</evidence>
<dbReference type="PROSITE" id="PS50048">
    <property type="entry name" value="ZN2_CY6_FUNGAL_2"/>
    <property type="match status" value="1"/>
</dbReference>